<evidence type="ECO:0000313" key="2">
    <source>
        <dbReference type="Proteomes" id="UP000005876"/>
    </source>
</evidence>
<reference key="2">
    <citation type="submission" date="2011-11" db="EMBL/GenBank/DDBJ databases">
        <authorList>
            <person name="Shin S.H."/>
            <person name="Kim S."/>
            <person name="Kim J.Y."/>
        </authorList>
    </citation>
    <scope>NUCLEOTIDE SEQUENCE</scope>
    <source>
        <strain>HPL-003</strain>
    </source>
</reference>
<dbReference type="RefSeq" id="WP_014282203.1">
    <property type="nucleotide sequence ID" value="NC_016641.1"/>
</dbReference>
<dbReference type="STRING" id="985665.HPL003_23965"/>
<reference evidence="1 2" key="3">
    <citation type="journal article" date="2012" name="J. Bacteriol.">
        <title>Genome Sequence of Paenibacillus terrae HPL-003, a Xylanase-Producing Bacterium Isolated from Soil Found in Forest Residue.</title>
        <authorList>
            <person name="Shin S.H."/>
            <person name="Kim S."/>
            <person name="Kim J.Y."/>
            <person name="Song H.Y."/>
            <person name="Cho S.J."/>
            <person name="Kim D.R."/>
            <person name="Lee K.I."/>
            <person name="Lim H.K."/>
            <person name="Park N.J."/>
            <person name="Hwang I.T."/>
            <person name="Yang K.S."/>
        </authorList>
    </citation>
    <scope>NUCLEOTIDE SEQUENCE [LARGE SCALE GENOMIC DNA]</scope>
    <source>
        <strain evidence="1 2">HPL-003</strain>
    </source>
</reference>
<sequence>MMNIRQAAVSAMEQAKREKYSKWIGEEYHGLWGGPEMAEGTVLHESEFLKKVVECVASSELLTGEYLLGVDTDFLAIATGIEQRVFDVLAERGDVEAIRSIIKATVGILDFSRKALEYYGISRFATGLGTPSDMHDLGDGYYYCNWA</sequence>
<gene>
    <name evidence="1" type="ordered locus">HPL003_23965</name>
</gene>
<evidence type="ECO:0000313" key="1">
    <source>
        <dbReference type="EMBL" id="AET61511.1"/>
    </source>
</evidence>
<accession>G7VSM1</accession>
<organism evidence="1 2">
    <name type="scientific">Paenibacillus terrae (strain HPL-003)</name>
    <dbReference type="NCBI Taxonomy" id="985665"/>
    <lineage>
        <taxon>Bacteria</taxon>
        <taxon>Bacillati</taxon>
        <taxon>Bacillota</taxon>
        <taxon>Bacilli</taxon>
        <taxon>Bacillales</taxon>
        <taxon>Paenibacillaceae</taxon>
        <taxon>Paenibacillus</taxon>
    </lineage>
</organism>
<dbReference type="OrthoDB" id="9952912at2"/>
<dbReference type="KEGG" id="pta:HPL003_23965"/>
<reference evidence="2" key="1">
    <citation type="submission" date="2011-11" db="EMBL/GenBank/DDBJ databases">
        <title>Complete sequence of Paenibacillus terrae HPL-003.</title>
        <authorList>
            <person name="Shin S.H."/>
            <person name="Kim S."/>
            <person name="Kim J.Y."/>
        </authorList>
    </citation>
    <scope>NUCLEOTIDE SEQUENCE [LARGE SCALE GENOMIC DNA]</scope>
    <source>
        <strain evidence="2">HPL-003</strain>
    </source>
</reference>
<dbReference type="Proteomes" id="UP000005876">
    <property type="component" value="Chromosome"/>
</dbReference>
<protein>
    <submittedName>
        <fullName evidence="1">Uncharacterized protein</fullName>
    </submittedName>
</protein>
<dbReference type="AlphaFoldDB" id="G7VSM1"/>
<dbReference type="EMBL" id="CP003107">
    <property type="protein sequence ID" value="AET61511.1"/>
    <property type="molecule type" value="Genomic_DNA"/>
</dbReference>
<name>G7VSM1_PAETH</name>
<proteinExistence type="predicted"/>
<dbReference type="HOGENOM" id="CLU_1766209_0_0_9"/>